<evidence type="ECO:0000256" key="4">
    <source>
        <dbReference type="PROSITE-ProRule" id="PRU00027"/>
    </source>
</evidence>
<sequence>VNYAMSFVWKYALKRKNPITKESEGVCNKCGQVIKLSGRSTTGLRNHLKQKHGIDVDLVTEEKDETVEVVKKPKTMLDYLERKNLKEIVADLATDGITIRAITRNNVTIDEYTTVRGRQYFGVNIHDSDEKKTFKTGLIRIIGSCPAETMIAMVRDHLSTFGINMEQDLVGSTQDGAAVNKKFMGMLDIIGQFCLNHGIHLAVCDVLYKKVNTSEKLTIDIGCDDEKDDDEFDDGCDLETAREEISDEINYYTVLKAARDVIKYIKNSTVRNQIFQSKVNAQFGHDVELHLDVKHR</sequence>
<name>A0A8S2XL03_9BILA</name>
<dbReference type="EMBL" id="CAJOBC010105667">
    <property type="protein sequence ID" value="CAF4499085.1"/>
    <property type="molecule type" value="Genomic_DNA"/>
</dbReference>
<keyword evidence="3" id="KW-0862">Zinc</keyword>
<protein>
    <recommendedName>
        <fullName evidence="5">BED-type domain-containing protein</fullName>
    </recommendedName>
</protein>
<comment type="caution">
    <text evidence="6">The sequence shown here is derived from an EMBL/GenBank/DDBJ whole genome shotgun (WGS) entry which is preliminary data.</text>
</comment>
<reference evidence="6" key="1">
    <citation type="submission" date="2021-02" db="EMBL/GenBank/DDBJ databases">
        <authorList>
            <person name="Nowell W R."/>
        </authorList>
    </citation>
    <scope>NUCLEOTIDE SEQUENCE</scope>
</reference>
<evidence type="ECO:0000256" key="3">
    <source>
        <dbReference type="ARBA" id="ARBA00022833"/>
    </source>
</evidence>
<dbReference type="SMART" id="SM00614">
    <property type="entry name" value="ZnF_BED"/>
    <property type="match status" value="1"/>
</dbReference>
<keyword evidence="1" id="KW-0479">Metal-binding</keyword>
<organism evidence="6 7">
    <name type="scientific">Didymodactylos carnosus</name>
    <dbReference type="NCBI Taxonomy" id="1234261"/>
    <lineage>
        <taxon>Eukaryota</taxon>
        <taxon>Metazoa</taxon>
        <taxon>Spiralia</taxon>
        <taxon>Gnathifera</taxon>
        <taxon>Rotifera</taxon>
        <taxon>Eurotatoria</taxon>
        <taxon>Bdelloidea</taxon>
        <taxon>Philodinida</taxon>
        <taxon>Philodinidae</taxon>
        <taxon>Didymodactylos</taxon>
    </lineage>
</organism>
<accession>A0A8S2XL03</accession>
<dbReference type="AlphaFoldDB" id="A0A8S2XL03"/>
<gene>
    <name evidence="6" type="ORF">SRO942_LOCUS44739</name>
</gene>
<dbReference type="InterPro" id="IPR003656">
    <property type="entry name" value="Znf_BED"/>
</dbReference>
<evidence type="ECO:0000259" key="5">
    <source>
        <dbReference type="PROSITE" id="PS50808"/>
    </source>
</evidence>
<evidence type="ECO:0000256" key="1">
    <source>
        <dbReference type="ARBA" id="ARBA00022723"/>
    </source>
</evidence>
<evidence type="ECO:0000256" key="2">
    <source>
        <dbReference type="ARBA" id="ARBA00022771"/>
    </source>
</evidence>
<dbReference type="GO" id="GO:0003677">
    <property type="term" value="F:DNA binding"/>
    <property type="evidence" value="ECO:0007669"/>
    <property type="project" value="InterPro"/>
</dbReference>
<dbReference type="Pfam" id="PF02892">
    <property type="entry name" value="zf-BED"/>
    <property type="match status" value="1"/>
</dbReference>
<dbReference type="Proteomes" id="UP000681722">
    <property type="component" value="Unassembled WGS sequence"/>
</dbReference>
<keyword evidence="2 4" id="KW-0863">Zinc-finger</keyword>
<dbReference type="PROSITE" id="PS50808">
    <property type="entry name" value="ZF_BED"/>
    <property type="match status" value="1"/>
</dbReference>
<dbReference type="GO" id="GO:0008270">
    <property type="term" value="F:zinc ion binding"/>
    <property type="evidence" value="ECO:0007669"/>
    <property type="project" value="UniProtKB-KW"/>
</dbReference>
<dbReference type="OrthoDB" id="7881929at2759"/>
<feature type="domain" description="BED-type" evidence="5">
    <location>
        <begin position="3"/>
        <end position="59"/>
    </location>
</feature>
<evidence type="ECO:0000313" key="7">
    <source>
        <dbReference type="Proteomes" id="UP000681722"/>
    </source>
</evidence>
<dbReference type="InterPro" id="IPR012337">
    <property type="entry name" value="RNaseH-like_sf"/>
</dbReference>
<proteinExistence type="predicted"/>
<feature type="non-terminal residue" evidence="6">
    <location>
        <position position="1"/>
    </location>
</feature>
<evidence type="ECO:0000313" key="6">
    <source>
        <dbReference type="EMBL" id="CAF4499085.1"/>
    </source>
</evidence>
<dbReference type="SUPFAM" id="SSF53098">
    <property type="entry name" value="Ribonuclease H-like"/>
    <property type="match status" value="1"/>
</dbReference>